<evidence type="ECO:0000256" key="3">
    <source>
        <dbReference type="ARBA" id="ARBA00022989"/>
    </source>
</evidence>
<name>A0A0T5NU91_9RHOB</name>
<keyword evidence="4 5" id="KW-0472">Membrane</keyword>
<feature type="transmembrane region" description="Helical" evidence="5">
    <location>
        <begin position="271"/>
        <end position="292"/>
    </location>
</feature>
<feature type="transmembrane region" description="Helical" evidence="5">
    <location>
        <begin position="103"/>
        <end position="119"/>
    </location>
</feature>
<evidence type="ECO:0000256" key="4">
    <source>
        <dbReference type="ARBA" id="ARBA00023136"/>
    </source>
</evidence>
<feature type="transmembrane region" description="Helical" evidence="5">
    <location>
        <begin position="242"/>
        <end position="265"/>
    </location>
</feature>
<evidence type="ECO:0000256" key="1">
    <source>
        <dbReference type="ARBA" id="ARBA00004141"/>
    </source>
</evidence>
<dbReference type="AlphaFoldDB" id="A0A0T5NU91"/>
<dbReference type="GO" id="GO:0005262">
    <property type="term" value="F:calcium channel activity"/>
    <property type="evidence" value="ECO:0007669"/>
    <property type="project" value="TreeGrafter"/>
</dbReference>
<keyword evidence="3 5" id="KW-1133">Transmembrane helix</keyword>
<gene>
    <name evidence="7" type="ORF">XM53_10485</name>
</gene>
<evidence type="ECO:0000256" key="2">
    <source>
        <dbReference type="ARBA" id="ARBA00022692"/>
    </source>
</evidence>
<evidence type="ECO:0000256" key="5">
    <source>
        <dbReference type="SAM" id="Phobius"/>
    </source>
</evidence>
<feature type="transmembrane region" description="Helical" evidence="5">
    <location>
        <begin position="6"/>
        <end position="25"/>
    </location>
</feature>
<feature type="domain" description="Sodium/calcium exchanger membrane region" evidence="6">
    <location>
        <begin position="175"/>
        <end position="314"/>
    </location>
</feature>
<keyword evidence="2 5" id="KW-0812">Transmembrane</keyword>
<protein>
    <submittedName>
        <fullName evidence="7">Sodium:calcium antiporter</fullName>
    </submittedName>
</protein>
<feature type="transmembrane region" description="Helical" evidence="5">
    <location>
        <begin position="208"/>
        <end position="230"/>
    </location>
</feature>
<sequence>MDIVYVIAGLAGLVLGGELLVRNAVQLARGLGVSPLVIGLTIVGFGTSAPELVTSLQAAWVGAPGIALGNVVGSNIGNVLLIVGIAAILSPILVERRALARDGTVMMGATLACAALVLSGEMGRVAGLGLLIALAAYLAYTFRAERNGPTPAGEVYAAEGELMPERPVHPGRAGLGLLIGLIVLLAGARFLVMGAVGLAQMLGMSDAVIGLTVVAIGTSMPELVTSVLAARKGQGDVAFGNIIGSNIFNILGILGATVLVVPMAAPLPITGVDLAVLVGSAAVFVLFAYTGARISRREGAVLVLAYAGYMTWLLAGV</sequence>
<feature type="transmembrane region" description="Helical" evidence="5">
    <location>
        <begin position="72"/>
        <end position="94"/>
    </location>
</feature>
<dbReference type="EMBL" id="LAXJ01000009">
    <property type="protein sequence ID" value="KRS12515.1"/>
    <property type="molecule type" value="Genomic_DNA"/>
</dbReference>
<dbReference type="PATRIC" id="fig|1641875.4.peg.4518"/>
<dbReference type="OrthoDB" id="9794225at2"/>
<evidence type="ECO:0000313" key="8">
    <source>
        <dbReference type="Proteomes" id="UP000051295"/>
    </source>
</evidence>
<comment type="subcellular location">
    <subcellularLocation>
        <location evidence="1">Membrane</location>
        <topology evidence="1">Multi-pass membrane protein</topology>
    </subcellularLocation>
</comment>
<reference evidence="7 8" key="1">
    <citation type="submission" date="2015-04" db="EMBL/GenBank/DDBJ databases">
        <title>The draft genome sequence of Roseovarius sp.R12b.</title>
        <authorList>
            <person name="Li G."/>
            <person name="Lai Q."/>
            <person name="Shao Z."/>
            <person name="Yan P."/>
        </authorList>
    </citation>
    <scope>NUCLEOTIDE SEQUENCE [LARGE SCALE GENOMIC DNA]</scope>
    <source>
        <strain evidence="7 8">R12B</strain>
    </source>
</reference>
<dbReference type="PANTHER" id="PTHR10846">
    <property type="entry name" value="SODIUM/POTASSIUM/CALCIUM EXCHANGER"/>
    <property type="match status" value="1"/>
</dbReference>
<evidence type="ECO:0000313" key="7">
    <source>
        <dbReference type="EMBL" id="KRS12515.1"/>
    </source>
</evidence>
<dbReference type="RefSeq" id="WP_057793053.1">
    <property type="nucleotide sequence ID" value="NZ_LAXJ01000009.1"/>
</dbReference>
<dbReference type="PANTHER" id="PTHR10846:SF8">
    <property type="entry name" value="INNER MEMBRANE PROTEIN YRBG"/>
    <property type="match status" value="1"/>
</dbReference>
<evidence type="ECO:0000259" key="6">
    <source>
        <dbReference type="Pfam" id="PF01699"/>
    </source>
</evidence>
<comment type="caution">
    <text evidence="7">The sequence shown here is derived from an EMBL/GenBank/DDBJ whole genome shotgun (WGS) entry which is preliminary data.</text>
</comment>
<organism evidence="7 8">
    <name type="scientific">Roseovarius atlanticus</name>
    <dbReference type="NCBI Taxonomy" id="1641875"/>
    <lineage>
        <taxon>Bacteria</taxon>
        <taxon>Pseudomonadati</taxon>
        <taxon>Pseudomonadota</taxon>
        <taxon>Alphaproteobacteria</taxon>
        <taxon>Rhodobacterales</taxon>
        <taxon>Roseobacteraceae</taxon>
        <taxon>Roseovarius</taxon>
    </lineage>
</organism>
<dbReference type="STRING" id="1641875.XM53_10485"/>
<feature type="domain" description="Sodium/calcium exchanger membrane region" evidence="6">
    <location>
        <begin position="3"/>
        <end position="142"/>
    </location>
</feature>
<accession>A0A0T5NU91</accession>
<dbReference type="GO" id="GO:0008273">
    <property type="term" value="F:calcium, potassium:sodium antiporter activity"/>
    <property type="evidence" value="ECO:0007669"/>
    <property type="project" value="TreeGrafter"/>
</dbReference>
<dbReference type="InterPro" id="IPR004837">
    <property type="entry name" value="NaCa_Exmemb"/>
</dbReference>
<proteinExistence type="predicted"/>
<dbReference type="Gene3D" id="6.10.280.80">
    <property type="entry name" value="NCX, peripheral helical region"/>
    <property type="match status" value="1"/>
</dbReference>
<dbReference type="NCBIfam" id="TIGR00367">
    <property type="entry name" value="calcium/sodium antiporter"/>
    <property type="match status" value="1"/>
</dbReference>
<dbReference type="Pfam" id="PF01699">
    <property type="entry name" value="Na_Ca_ex"/>
    <property type="match status" value="2"/>
</dbReference>
<dbReference type="InterPro" id="IPR044880">
    <property type="entry name" value="NCX_ion-bd_dom_sf"/>
</dbReference>
<keyword evidence="8" id="KW-1185">Reference proteome</keyword>
<feature type="transmembrane region" description="Helical" evidence="5">
    <location>
        <begin position="37"/>
        <end position="60"/>
    </location>
</feature>
<dbReference type="InterPro" id="IPR004481">
    <property type="entry name" value="K/Na/Ca-exchanger"/>
</dbReference>
<dbReference type="GO" id="GO:0005886">
    <property type="term" value="C:plasma membrane"/>
    <property type="evidence" value="ECO:0007669"/>
    <property type="project" value="TreeGrafter"/>
</dbReference>
<dbReference type="GO" id="GO:0006874">
    <property type="term" value="P:intracellular calcium ion homeostasis"/>
    <property type="evidence" value="ECO:0007669"/>
    <property type="project" value="TreeGrafter"/>
</dbReference>
<feature type="transmembrane region" description="Helical" evidence="5">
    <location>
        <begin position="173"/>
        <end position="196"/>
    </location>
</feature>
<feature type="transmembrane region" description="Helical" evidence="5">
    <location>
        <begin position="125"/>
        <end position="142"/>
    </location>
</feature>
<dbReference type="Proteomes" id="UP000051295">
    <property type="component" value="Unassembled WGS sequence"/>
</dbReference>
<feature type="transmembrane region" description="Helical" evidence="5">
    <location>
        <begin position="299"/>
        <end position="315"/>
    </location>
</feature>
<dbReference type="Gene3D" id="1.20.1420.30">
    <property type="entry name" value="NCX, central ion-binding region"/>
    <property type="match status" value="2"/>
</dbReference>